<protein>
    <submittedName>
        <fullName evidence="2">Uncharacterized protein</fullName>
    </submittedName>
</protein>
<proteinExistence type="predicted"/>
<keyword evidence="1" id="KW-1133">Transmembrane helix</keyword>
<feature type="transmembrane region" description="Helical" evidence="1">
    <location>
        <begin position="58"/>
        <end position="78"/>
    </location>
</feature>
<organism evidence="2 3">
    <name type="scientific">Araneus ventricosus</name>
    <name type="common">Orbweaver spider</name>
    <name type="synonym">Epeira ventricosa</name>
    <dbReference type="NCBI Taxonomy" id="182803"/>
    <lineage>
        <taxon>Eukaryota</taxon>
        <taxon>Metazoa</taxon>
        <taxon>Ecdysozoa</taxon>
        <taxon>Arthropoda</taxon>
        <taxon>Chelicerata</taxon>
        <taxon>Arachnida</taxon>
        <taxon>Araneae</taxon>
        <taxon>Araneomorphae</taxon>
        <taxon>Entelegynae</taxon>
        <taxon>Araneoidea</taxon>
        <taxon>Araneidae</taxon>
        <taxon>Araneus</taxon>
    </lineage>
</organism>
<dbReference type="EMBL" id="BGPR01001074">
    <property type="protein sequence ID" value="GBM44734.1"/>
    <property type="molecule type" value="Genomic_DNA"/>
</dbReference>
<comment type="caution">
    <text evidence="2">The sequence shown here is derived from an EMBL/GenBank/DDBJ whole genome shotgun (WGS) entry which is preliminary data.</text>
</comment>
<evidence type="ECO:0000313" key="3">
    <source>
        <dbReference type="Proteomes" id="UP000499080"/>
    </source>
</evidence>
<sequence>MLSASGANEAADMAKGAIKLMESRIPLRYRHSNMYLRQRLKPRVELTLWKIYKIDKSLLINSLGTLLTYGILLGTLGSDDEPPAVAADFATLALSLGGPGFMSYD</sequence>
<dbReference type="OrthoDB" id="10401238at2759"/>
<keyword evidence="1" id="KW-0812">Transmembrane</keyword>
<keyword evidence="3" id="KW-1185">Reference proteome</keyword>
<dbReference type="AlphaFoldDB" id="A0A4Y2FYI4"/>
<keyword evidence="1" id="KW-0472">Membrane</keyword>
<reference evidence="2 3" key="1">
    <citation type="journal article" date="2019" name="Sci. Rep.">
        <title>Orb-weaving spider Araneus ventricosus genome elucidates the spidroin gene catalogue.</title>
        <authorList>
            <person name="Kono N."/>
            <person name="Nakamura H."/>
            <person name="Ohtoshi R."/>
            <person name="Moran D.A.P."/>
            <person name="Shinohara A."/>
            <person name="Yoshida Y."/>
            <person name="Fujiwara M."/>
            <person name="Mori M."/>
            <person name="Tomita M."/>
            <person name="Arakawa K."/>
        </authorList>
    </citation>
    <scope>NUCLEOTIDE SEQUENCE [LARGE SCALE GENOMIC DNA]</scope>
</reference>
<evidence type="ECO:0000313" key="2">
    <source>
        <dbReference type="EMBL" id="GBM44734.1"/>
    </source>
</evidence>
<name>A0A4Y2FYI4_ARAVE</name>
<gene>
    <name evidence="2" type="ORF">AVEN_103197_1</name>
</gene>
<evidence type="ECO:0000256" key="1">
    <source>
        <dbReference type="SAM" id="Phobius"/>
    </source>
</evidence>
<dbReference type="Proteomes" id="UP000499080">
    <property type="component" value="Unassembled WGS sequence"/>
</dbReference>
<accession>A0A4Y2FYI4</accession>